<dbReference type="InterPro" id="IPR027417">
    <property type="entry name" value="P-loop_NTPase"/>
</dbReference>
<proteinExistence type="inferred from homology"/>
<dbReference type="STRING" id="36087.A0A077Z5F8"/>
<feature type="domain" description="Sulfotransferase" evidence="3">
    <location>
        <begin position="57"/>
        <end position="321"/>
    </location>
</feature>
<gene>
    <name evidence="4" type="ORF">TTRE_0000394001</name>
</gene>
<comment type="similarity">
    <text evidence="1">Belongs to the sulfotransferase 1 family.</text>
</comment>
<keyword evidence="5" id="KW-1185">Reference proteome</keyword>
<dbReference type="SUPFAM" id="SSF52540">
    <property type="entry name" value="P-loop containing nucleoside triphosphate hydrolases"/>
    <property type="match status" value="1"/>
</dbReference>
<evidence type="ECO:0000259" key="3">
    <source>
        <dbReference type="Pfam" id="PF00685"/>
    </source>
</evidence>
<dbReference type="Pfam" id="PF00685">
    <property type="entry name" value="Sulfotransfer_1"/>
    <property type="match status" value="1"/>
</dbReference>
<evidence type="ECO:0000313" key="5">
    <source>
        <dbReference type="Proteomes" id="UP000030665"/>
    </source>
</evidence>
<dbReference type="AlphaFoldDB" id="A0A077Z5F8"/>
<dbReference type="OrthoDB" id="205623at2759"/>
<reference evidence="4" key="2">
    <citation type="submission" date="2014-03" db="EMBL/GenBank/DDBJ databases">
        <title>The whipworm genome and dual-species transcriptomics of an intimate host-pathogen interaction.</title>
        <authorList>
            <person name="Foth B.J."/>
            <person name="Tsai I.J."/>
            <person name="Reid A.J."/>
            <person name="Bancroft A.J."/>
            <person name="Nichol S."/>
            <person name="Tracey A."/>
            <person name="Holroyd N."/>
            <person name="Cotton J.A."/>
            <person name="Stanley E.J."/>
            <person name="Zarowiecki M."/>
            <person name="Liu J.Z."/>
            <person name="Huckvale T."/>
            <person name="Cooper P.J."/>
            <person name="Grencis R.K."/>
            <person name="Berriman M."/>
        </authorList>
    </citation>
    <scope>NUCLEOTIDE SEQUENCE [LARGE SCALE GENOMIC DNA]</scope>
</reference>
<dbReference type="InterPro" id="IPR000863">
    <property type="entry name" value="Sulfotransferase_dom"/>
</dbReference>
<sequence>MSKSELLDENGNLQVGSLEQMYRFRLPRSFKYAGYVWPGVTVSVDRMEYLNNFEFRPSDIIILSYPKSGTTWVSEIVSQLCHSEEAKARPLHERVPWLEMESSYIWVRFYWFWHMLTKLLHLRSSEGDEKAAIEPRMWFSHLPLELMPKPVIEGKCKVVYVCRNPKDTAVSYYHFHRMARFLGQQDIAWDDFFPLYTSGNIYCGSWFEHVTSYWKLSKLNPNMIFVKYEDMQVDLRSQIQRLIKFLDVHPTSEMIDNVIHTVQFNTMKSSRKSNRDGVWLFNQNVSEFIRKGEVGDWKNYFTVAQSETFDKIYEYRMKSTGIDFDFEMN</sequence>
<dbReference type="Proteomes" id="UP000030665">
    <property type="component" value="Unassembled WGS sequence"/>
</dbReference>
<evidence type="ECO:0000256" key="2">
    <source>
        <dbReference type="ARBA" id="ARBA00022679"/>
    </source>
</evidence>
<organism evidence="4 5">
    <name type="scientific">Trichuris trichiura</name>
    <name type="common">Whipworm</name>
    <name type="synonym">Trichocephalus trichiurus</name>
    <dbReference type="NCBI Taxonomy" id="36087"/>
    <lineage>
        <taxon>Eukaryota</taxon>
        <taxon>Metazoa</taxon>
        <taxon>Ecdysozoa</taxon>
        <taxon>Nematoda</taxon>
        <taxon>Enoplea</taxon>
        <taxon>Dorylaimia</taxon>
        <taxon>Trichinellida</taxon>
        <taxon>Trichuridae</taxon>
        <taxon>Trichuris</taxon>
    </lineage>
</organism>
<reference evidence="4" key="1">
    <citation type="submission" date="2014-01" db="EMBL/GenBank/DDBJ databases">
        <authorList>
            <person name="Aslett M."/>
        </authorList>
    </citation>
    <scope>NUCLEOTIDE SEQUENCE</scope>
</reference>
<evidence type="ECO:0000313" key="4">
    <source>
        <dbReference type="EMBL" id="CDW55667.1"/>
    </source>
</evidence>
<dbReference type="EMBL" id="HG805970">
    <property type="protein sequence ID" value="CDW55667.1"/>
    <property type="molecule type" value="Genomic_DNA"/>
</dbReference>
<dbReference type="PANTHER" id="PTHR11783">
    <property type="entry name" value="SULFOTRANSFERASE SULT"/>
    <property type="match status" value="1"/>
</dbReference>
<evidence type="ECO:0000256" key="1">
    <source>
        <dbReference type="ARBA" id="ARBA00005771"/>
    </source>
</evidence>
<protein>
    <submittedName>
        <fullName evidence="4">Sulfotransfer 1 domain containing protein</fullName>
    </submittedName>
</protein>
<name>A0A077Z5F8_TRITR</name>
<keyword evidence="2" id="KW-0808">Transferase</keyword>
<dbReference type="GO" id="GO:0008146">
    <property type="term" value="F:sulfotransferase activity"/>
    <property type="evidence" value="ECO:0007669"/>
    <property type="project" value="InterPro"/>
</dbReference>
<accession>A0A077Z5F8</accession>
<dbReference type="Gene3D" id="3.40.50.300">
    <property type="entry name" value="P-loop containing nucleotide triphosphate hydrolases"/>
    <property type="match status" value="1"/>
</dbReference>